<feature type="transmembrane region" description="Helical" evidence="6">
    <location>
        <begin position="372"/>
        <end position="394"/>
    </location>
</feature>
<dbReference type="SUPFAM" id="SSF103473">
    <property type="entry name" value="MFS general substrate transporter"/>
    <property type="match status" value="1"/>
</dbReference>
<keyword evidence="4 6" id="KW-0472">Membrane</keyword>
<accession>A0A5S4GHB2</accession>
<evidence type="ECO:0000256" key="2">
    <source>
        <dbReference type="ARBA" id="ARBA00022692"/>
    </source>
</evidence>
<dbReference type="PANTHER" id="PTHR23508">
    <property type="entry name" value="CARBOXYLIC ACID TRANSPORTER PROTEIN HOMOLOG"/>
    <property type="match status" value="1"/>
</dbReference>
<feature type="transmembrane region" description="Helical" evidence="6">
    <location>
        <begin position="406"/>
        <end position="428"/>
    </location>
</feature>
<feature type="compositionally biased region" description="Basic and acidic residues" evidence="5">
    <location>
        <begin position="686"/>
        <end position="715"/>
    </location>
</feature>
<dbReference type="InterPro" id="IPR005828">
    <property type="entry name" value="MFS_sugar_transport-like"/>
</dbReference>
<evidence type="ECO:0000256" key="3">
    <source>
        <dbReference type="ARBA" id="ARBA00022989"/>
    </source>
</evidence>
<comment type="subcellular location">
    <subcellularLocation>
        <location evidence="1">Cell membrane</location>
        <topology evidence="1">Multi-pass membrane protein</topology>
    </subcellularLocation>
</comment>
<evidence type="ECO:0000313" key="9">
    <source>
        <dbReference type="Proteomes" id="UP000305238"/>
    </source>
</evidence>
<evidence type="ECO:0000256" key="6">
    <source>
        <dbReference type="SAM" id="Phobius"/>
    </source>
</evidence>
<keyword evidence="9" id="KW-1185">Reference proteome</keyword>
<dbReference type="GO" id="GO:0005886">
    <property type="term" value="C:plasma membrane"/>
    <property type="evidence" value="ECO:0007669"/>
    <property type="project" value="UniProtKB-SubCell"/>
</dbReference>
<feature type="transmembrane region" description="Helical" evidence="6">
    <location>
        <begin position="314"/>
        <end position="333"/>
    </location>
</feature>
<feature type="transmembrane region" description="Helical" evidence="6">
    <location>
        <begin position="283"/>
        <end position="308"/>
    </location>
</feature>
<feature type="transmembrane region" description="Helical" evidence="6">
    <location>
        <begin position="189"/>
        <end position="208"/>
    </location>
</feature>
<comment type="caution">
    <text evidence="8">The sequence shown here is derived from an EMBL/GenBank/DDBJ whole genome shotgun (WGS) entry which is preliminary data.</text>
</comment>
<keyword evidence="2 6" id="KW-0812">Transmembrane</keyword>
<dbReference type="AlphaFoldDB" id="A0A5S4GHB2"/>
<organism evidence="8 9">
    <name type="scientific">Actinomadura geliboluensis</name>
    <dbReference type="NCBI Taxonomy" id="882440"/>
    <lineage>
        <taxon>Bacteria</taxon>
        <taxon>Bacillati</taxon>
        <taxon>Actinomycetota</taxon>
        <taxon>Actinomycetes</taxon>
        <taxon>Streptosporangiales</taxon>
        <taxon>Thermomonosporaceae</taxon>
        <taxon>Actinomadura</taxon>
    </lineage>
</organism>
<protein>
    <submittedName>
        <fullName evidence="8">MFS transporter</fullName>
    </submittedName>
</protein>
<dbReference type="OrthoDB" id="9787026at2"/>
<feature type="compositionally biased region" description="Basic and acidic residues" evidence="5">
    <location>
        <begin position="729"/>
        <end position="747"/>
    </location>
</feature>
<feature type="compositionally biased region" description="Basic and acidic residues" evidence="5">
    <location>
        <begin position="563"/>
        <end position="581"/>
    </location>
</feature>
<feature type="region of interest" description="Disordered" evidence="5">
    <location>
        <begin position="563"/>
        <end position="589"/>
    </location>
</feature>
<dbReference type="Gene3D" id="1.20.1250.20">
    <property type="entry name" value="MFS general substrate transporter like domains"/>
    <property type="match status" value="1"/>
</dbReference>
<dbReference type="GO" id="GO:0046943">
    <property type="term" value="F:carboxylic acid transmembrane transporter activity"/>
    <property type="evidence" value="ECO:0007669"/>
    <property type="project" value="TreeGrafter"/>
</dbReference>
<dbReference type="Proteomes" id="UP000305238">
    <property type="component" value="Unassembled WGS sequence"/>
</dbReference>
<feature type="transmembrane region" description="Helical" evidence="6">
    <location>
        <begin position="99"/>
        <end position="123"/>
    </location>
</feature>
<evidence type="ECO:0000256" key="5">
    <source>
        <dbReference type="SAM" id="MobiDB-lite"/>
    </source>
</evidence>
<feature type="region of interest" description="Disordered" evidence="5">
    <location>
        <begin position="677"/>
        <end position="747"/>
    </location>
</feature>
<dbReference type="PROSITE" id="PS50850">
    <property type="entry name" value="MFS"/>
    <property type="match status" value="1"/>
</dbReference>
<evidence type="ECO:0000256" key="4">
    <source>
        <dbReference type="ARBA" id="ARBA00023136"/>
    </source>
</evidence>
<feature type="domain" description="Major facilitator superfamily (MFS) profile" evidence="7">
    <location>
        <begin position="30"/>
        <end position="466"/>
    </location>
</feature>
<feature type="transmembrane region" description="Helical" evidence="6">
    <location>
        <begin position="26"/>
        <end position="49"/>
    </location>
</feature>
<feature type="region of interest" description="Disordered" evidence="5">
    <location>
        <begin position="844"/>
        <end position="866"/>
    </location>
</feature>
<reference evidence="8 9" key="1">
    <citation type="submission" date="2019-05" db="EMBL/GenBank/DDBJ databases">
        <title>Draft genome sequence of Actinomadura geliboluensis A8036.</title>
        <authorList>
            <person name="Saricaoglu S."/>
            <person name="Isik K."/>
        </authorList>
    </citation>
    <scope>NUCLEOTIDE SEQUENCE [LARGE SCALE GENOMIC DNA]</scope>
    <source>
        <strain evidence="8 9">A8036</strain>
    </source>
</reference>
<feature type="compositionally biased region" description="Basic and acidic residues" evidence="5">
    <location>
        <begin position="498"/>
        <end position="514"/>
    </location>
</feature>
<feature type="transmembrane region" description="Helical" evidence="6">
    <location>
        <begin position="69"/>
        <end position="87"/>
    </location>
</feature>
<evidence type="ECO:0000313" key="8">
    <source>
        <dbReference type="EMBL" id="TMR32357.1"/>
    </source>
</evidence>
<dbReference type="RefSeq" id="WP_138639821.1">
    <property type="nucleotide sequence ID" value="NZ_VCKZ01000269.1"/>
</dbReference>
<feature type="transmembrane region" description="Helical" evidence="6">
    <location>
        <begin position="345"/>
        <end position="366"/>
    </location>
</feature>
<gene>
    <name evidence="8" type="ORF">ETD96_29800</name>
</gene>
<dbReference type="InterPro" id="IPR036259">
    <property type="entry name" value="MFS_trans_sf"/>
</dbReference>
<evidence type="ECO:0000259" key="7">
    <source>
        <dbReference type="PROSITE" id="PS50850"/>
    </source>
</evidence>
<feature type="transmembrane region" description="Helical" evidence="6">
    <location>
        <begin position="440"/>
        <end position="461"/>
    </location>
</feature>
<dbReference type="PANTHER" id="PTHR23508:SF10">
    <property type="entry name" value="CARBOXYLIC ACID TRANSPORTER PROTEIN HOMOLOG"/>
    <property type="match status" value="1"/>
</dbReference>
<evidence type="ECO:0000256" key="1">
    <source>
        <dbReference type="ARBA" id="ARBA00004651"/>
    </source>
</evidence>
<feature type="region of interest" description="Disordered" evidence="5">
    <location>
        <begin position="477"/>
        <end position="514"/>
    </location>
</feature>
<keyword evidence="3 6" id="KW-1133">Transmembrane helix</keyword>
<dbReference type="InterPro" id="IPR020846">
    <property type="entry name" value="MFS_dom"/>
</dbReference>
<dbReference type="Pfam" id="PF00083">
    <property type="entry name" value="Sugar_tr"/>
    <property type="match status" value="1"/>
</dbReference>
<dbReference type="CDD" id="cd17316">
    <property type="entry name" value="MFS_SV2_like"/>
    <property type="match status" value="1"/>
</dbReference>
<sequence length="866" mass="93107">MTADARLGTITTRVPARLDRLPWSRFHWMIVVGLGTVWILDGLEVTIVGSVAARLTEPGSGIAMTPSDIGLAAAIYVAGACLGALFFGQLTDRFGRKKLFILTLAVYVAATVATAFAFAPWYFFACRFVTGMGIGGEYAAINSAIDELIPARARGRVDLAINGSYWVGSGLGALAALLLLDTSFFAQDLGWRLAFGIGGVLGLAIMIVRRHVPESPRWLFIHGRQEDAERIVDRIEGEVRAETGRDLAEPGESITVRQRRAIPFREIAQVAVKVYPKRATLGFALFVGQAFLYNAVTFDLGTILSKYFDVASGAVPYFIALFAFGNFLGPLLLGRMFDTVGRKPMISGTYFISAALTCLLGAFLVTGALSSWTFIALVSVTFFFASAGASSAYLTVSEIFPMETRALAIAFFYAIGTAAGGITGPLLFGNLIDSGAAEKVAIGFFIGAVIMALGGVAELVFGVRAEQASLEAIARPLTAEEAEGEPSEKAPAASGGEKANRPALEARRHAEEGRARAAEHRAAVHELRPYAAEGDAASLERLRVEEVLAQIAEWDAERLTEEATAHEERANAERARDDTERASALGRAEAAGERARALRERVEALAAENEEDSALHAALAAAADERARAGEQRAMAAEARGRAAGLDGTEAEIVLEQAQTYTEWERMHTELALAHAARADGDEEGAGAHERRAAVHRMRAESAADRMEAAQHRSAAESLAAESGTAAQAERERAEAADRERAARERDERIRARVLRRERERRAGLRRFLPGPGQTFSSPGMMFGRSADWTAAADHALDREVTAIAQALAEHGPIGRTRLAEVVGARYWGPGRFRAALREAVHEGRARPLASNRYGPPENHDANPEA</sequence>
<proteinExistence type="predicted"/>
<name>A0A5S4GHB2_9ACTN</name>
<dbReference type="EMBL" id="VCKZ01000269">
    <property type="protein sequence ID" value="TMR32357.1"/>
    <property type="molecule type" value="Genomic_DNA"/>
</dbReference>